<keyword evidence="3 5" id="KW-0067">ATP-binding</keyword>
<gene>
    <name evidence="5" type="ORF">IEN85_14510</name>
</gene>
<dbReference type="RefSeq" id="WP_191617805.1">
    <property type="nucleotide sequence ID" value="NZ_JACYFG010000036.1"/>
</dbReference>
<evidence type="ECO:0000313" key="6">
    <source>
        <dbReference type="Proteomes" id="UP000622317"/>
    </source>
</evidence>
<dbReference type="CDD" id="cd03293">
    <property type="entry name" value="ABC_NrtD_SsuB_transporters"/>
    <property type="match status" value="1"/>
</dbReference>
<organism evidence="5 6">
    <name type="scientific">Pelagicoccus enzymogenes</name>
    <dbReference type="NCBI Taxonomy" id="2773457"/>
    <lineage>
        <taxon>Bacteria</taxon>
        <taxon>Pseudomonadati</taxon>
        <taxon>Verrucomicrobiota</taxon>
        <taxon>Opitutia</taxon>
        <taxon>Puniceicoccales</taxon>
        <taxon>Pelagicoccaceae</taxon>
        <taxon>Pelagicoccus</taxon>
    </lineage>
</organism>
<evidence type="ECO:0000259" key="4">
    <source>
        <dbReference type="PROSITE" id="PS50893"/>
    </source>
</evidence>
<name>A0A927FA88_9BACT</name>
<evidence type="ECO:0000256" key="2">
    <source>
        <dbReference type="ARBA" id="ARBA00022741"/>
    </source>
</evidence>
<dbReference type="Gene3D" id="3.40.50.300">
    <property type="entry name" value="P-loop containing nucleotide triphosphate hydrolases"/>
    <property type="match status" value="1"/>
</dbReference>
<dbReference type="InterPro" id="IPR003593">
    <property type="entry name" value="AAA+_ATPase"/>
</dbReference>
<keyword evidence="1" id="KW-0813">Transport</keyword>
<feature type="domain" description="ABC transporter" evidence="4">
    <location>
        <begin position="31"/>
        <end position="262"/>
    </location>
</feature>
<dbReference type="AlphaFoldDB" id="A0A927FA88"/>
<dbReference type="SUPFAM" id="SSF52540">
    <property type="entry name" value="P-loop containing nucleoside triphosphate hydrolases"/>
    <property type="match status" value="1"/>
</dbReference>
<reference evidence="5" key="1">
    <citation type="submission" date="2020-09" db="EMBL/GenBank/DDBJ databases">
        <title>Pelagicoccus enzymogenes sp. nov. with an EPS production, isolated from marine sediment.</title>
        <authorList>
            <person name="Feng X."/>
        </authorList>
    </citation>
    <scope>NUCLEOTIDE SEQUENCE</scope>
    <source>
        <strain evidence="5">NFK12</strain>
    </source>
</reference>
<protein>
    <submittedName>
        <fullName evidence="5">ABC transporter ATP-binding protein</fullName>
    </submittedName>
</protein>
<keyword evidence="2" id="KW-0547">Nucleotide-binding</keyword>
<dbReference type="PANTHER" id="PTHR42788">
    <property type="entry name" value="TAURINE IMPORT ATP-BINDING PROTEIN-RELATED"/>
    <property type="match status" value="1"/>
</dbReference>
<dbReference type="PANTHER" id="PTHR42788:SF13">
    <property type="entry name" value="ALIPHATIC SULFONATES IMPORT ATP-BINDING PROTEIN SSUB"/>
    <property type="match status" value="1"/>
</dbReference>
<evidence type="ECO:0000313" key="5">
    <source>
        <dbReference type="EMBL" id="MBD5780709.1"/>
    </source>
</evidence>
<dbReference type="InterPro" id="IPR003439">
    <property type="entry name" value="ABC_transporter-like_ATP-bd"/>
</dbReference>
<dbReference type="InterPro" id="IPR050166">
    <property type="entry name" value="ABC_transporter_ATP-bind"/>
</dbReference>
<proteinExistence type="predicted"/>
<dbReference type="Pfam" id="PF00005">
    <property type="entry name" value="ABC_tran"/>
    <property type="match status" value="1"/>
</dbReference>
<dbReference type="InterPro" id="IPR027417">
    <property type="entry name" value="P-loop_NTPase"/>
</dbReference>
<dbReference type="SMART" id="SM00382">
    <property type="entry name" value="AAA"/>
    <property type="match status" value="1"/>
</dbReference>
<evidence type="ECO:0000256" key="3">
    <source>
        <dbReference type="ARBA" id="ARBA00022840"/>
    </source>
</evidence>
<sequence length="300" mass="33369">MSDSIQLPSYKDQSDEVRARFAEIYKRPIKLQAKGISKSFTTPKGTVDVLNPISFNVHRREFISVIGPSGCGKSTLIRMLAGLETLSGGTFLLDGKEPSGPGADRGMVFQGYTLFPWLSVKKNVMFGLEVNGRSGAAVEQEAMQWIDLVGLSHAAEKYPSQLSGGMKQRVAIARSLANQPQILFMDEPFGALDPHTRCQMQSHLLEIWRNVDVTIMFVTHDLDEAIYLSDRILVLKANPGEIHEFIEVPVPRPRTSEQLLSPEFLATKQRLEELIHPKHEATEAGDLAIVRMTDVNDVVE</sequence>
<dbReference type="PROSITE" id="PS50893">
    <property type="entry name" value="ABC_TRANSPORTER_2"/>
    <property type="match status" value="1"/>
</dbReference>
<comment type="caution">
    <text evidence="5">The sequence shown here is derived from an EMBL/GenBank/DDBJ whole genome shotgun (WGS) entry which is preliminary data.</text>
</comment>
<dbReference type="Proteomes" id="UP000622317">
    <property type="component" value="Unassembled WGS sequence"/>
</dbReference>
<accession>A0A927FA88</accession>
<dbReference type="GO" id="GO:0016887">
    <property type="term" value="F:ATP hydrolysis activity"/>
    <property type="evidence" value="ECO:0007669"/>
    <property type="project" value="InterPro"/>
</dbReference>
<dbReference type="GO" id="GO:0005524">
    <property type="term" value="F:ATP binding"/>
    <property type="evidence" value="ECO:0007669"/>
    <property type="project" value="UniProtKB-KW"/>
</dbReference>
<keyword evidence="6" id="KW-1185">Reference proteome</keyword>
<dbReference type="EMBL" id="JACYFG010000036">
    <property type="protein sequence ID" value="MBD5780709.1"/>
    <property type="molecule type" value="Genomic_DNA"/>
</dbReference>
<dbReference type="InterPro" id="IPR017871">
    <property type="entry name" value="ABC_transporter-like_CS"/>
</dbReference>
<dbReference type="PROSITE" id="PS00211">
    <property type="entry name" value="ABC_TRANSPORTER_1"/>
    <property type="match status" value="1"/>
</dbReference>
<evidence type="ECO:0000256" key="1">
    <source>
        <dbReference type="ARBA" id="ARBA00022448"/>
    </source>
</evidence>